<reference evidence="2 3" key="1">
    <citation type="submission" date="2020-10" db="EMBL/GenBank/DDBJ databases">
        <title>The Coptis chinensis genome and diversification of protoberbering-type alkaloids.</title>
        <authorList>
            <person name="Wang B."/>
            <person name="Shu S."/>
            <person name="Song C."/>
            <person name="Liu Y."/>
        </authorList>
    </citation>
    <scope>NUCLEOTIDE SEQUENCE [LARGE SCALE GENOMIC DNA]</scope>
    <source>
        <strain evidence="2">HL-2020</strain>
        <tissue evidence="2">Leaf</tissue>
    </source>
</reference>
<keyword evidence="3" id="KW-1185">Reference proteome</keyword>
<dbReference type="EMBL" id="JADFTS010000007">
    <property type="protein sequence ID" value="KAF9596342.1"/>
    <property type="molecule type" value="Genomic_DNA"/>
</dbReference>
<name>A0A835HDM3_9MAGN</name>
<dbReference type="OrthoDB" id="1436613at2759"/>
<comment type="caution">
    <text evidence="2">The sequence shown here is derived from an EMBL/GenBank/DDBJ whole genome shotgun (WGS) entry which is preliminary data.</text>
</comment>
<dbReference type="AlphaFoldDB" id="A0A835HDM3"/>
<sequence length="144" mass="16794">MVWENNRLTWNFKLRHVVREWHIDGVIRMLDALAGLTLSMEEDKWVWKQSSNSNFSYQSYYNLLASNIPYPPQPITPKLISMAWHSGVPPKVQFFLWCLLQGKILTTDQLRTRGKEVEAECVPKLMKQQTTLCYTAASVKVYLS</sequence>
<protein>
    <recommendedName>
        <fullName evidence="1">Reverse transcriptase zinc-binding domain-containing protein</fullName>
    </recommendedName>
</protein>
<dbReference type="Proteomes" id="UP000631114">
    <property type="component" value="Unassembled WGS sequence"/>
</dbReference>
<evidence type="ECO:0000313" key="3">
    <source>
        <dbReference type="Proteomes" id="UP000631114"/>
    </source>
</evidence>
<accession>A0A835HDM3</accession>
<evidence type="ECO:0000259" key="1">
    <source>
        <dbReference type="Pfam" id="PF13966"/>
    </source>
</evidence>
<gene>
    <name evidence="2" type="ORF">IFM89_008868</name>
</gene>
<dbReference type="Pfam" id="PF13966">
    <property type="entry name" value="zf-RVT"/>
    <property type="match status" value="1"/>
</dbReference>
<feature type="domain" description="Reverse transcriptase zinc-binding" evidence="1">
    <location>
        <begin position="55"/>
        <end position="122"/>
    </location>
</feature>
<dbReference type="InterPro" id="IPR026960">
    <property type="entry name" value="RVT-Znf"/>
</dbReference>
<proteinExistence type="predicted"/>
<organism evidence="2 3">
    <name type="scientific">Coptis chinensis</name>
    <dbReference type="NCBI Taxonomy" id="261450"/>
    <lineage>
        <taxon>Eukaryota</taxon>
        <taxon>Viridiplantae</taxon>
        <taxon>Streptophyta</taxon>
        <taxon>Embryophyta</taxon>
        <taxon>Tracheophyta</taxon>
        <taxon>Spermatophyta</taxon>
        <taxon>Magnoliopsida</taxon>
        <taxon>Ranunculales</taxon>
        <taxon>Ranunculaceae</taxon>
        <taxon>Coptidoideae</taxon>
        <taxon>Coptis</taxon>
    </lineage>
</organism>
<evidence type="ECO:0000313" key="2">
    <source>
        <dbReference type="EMBL" id="KAF9596342.1"/>
    </source>
</evidence>